<sequence length="75" mass="8482">MRADYFFLMNSSYLVKMLARAKAWLGGITREKWFPGVALTVLMFSVFVAEAPPLLHIEHKLYDALASMRHAPPAS</sequence>
<gene>
    <name evidence="1" type="ORF">LCGC14_2768200</name>
</gene>
<protein>
    <submittedName>
        <fullName evidence="1">Uncharacterized protein</fullName>
    </submittedName>
</protein>
<reference evidence="1" key="1">
    <citation type="journal article" date="2015" name="Nature">
        <title>Complex archaea that bridge the gap between prokaryotes and eukaryotes.</title>
        <authorList>
            <person name="Spang A."/>
            <person name="Saw J.H."/>
            <person name="Jorgensen S.L."/>
            <person name="Zaremba-Niedzwiedzka K."/>
            <person name="Martijn J."/>
            <person name="Lind A.E."/>
            <person name="van Eijk R."/>
            <person name="Schleper C."/>
            <person name="Guy L."/>
            <person name="Ettema T.J."/>
        </authorList>
    </citation>
    <scope>NUCLEOTIDE SEQUENCE</scope>
</reference>
<dbReference type="AlphaFoldDB" id="A0A0F8ZIU4"/>
<accession>A0A0F8ZIU4</accession>
<dbReference type="EMBL" id="LAZR01051077">
    <property type="protein sequence ID" value="KKK85940.1"/>
    <property type="molecule type" value="Genomic_DNA"/>
</dbReference>
<comment type="caution">
    <text evidence="1">The sequence shown here is derived from an EMBL/GenBank/DDBJ whole genome shotgun (WGS) entry which is preliminary data.</text>
</comment>
<organism evidence="1">
    <name type="scientific">marine sediment metagenome</name>
    <dbReference type="NCBI Taxonomy" id="412755"/>
    <lineage>
        <taxon>unclassified sequences</taxon>
        <taxon>metagenomes</taxon>
        <taxon>ecological metagenomes</taxon>
    </lineage>
</organism>
<feature type="non-terminal residue" evidence="1">
    <location>
        <position position="75"/>
    </location>
</feature>
<name>A0A0F8ZIU4_9ZZZZ</name>
<proteinExistence type="predicted"/>
<evidence type="ECO:0000313" key="1">
    <source>
        <dbReference type="EMBL" id="KKK85940.1"/>
    </source>
</evidence>